<organism evidence="2 3">
    <name type="scientific">Crotalaria pallida</name>
    <name type="common">Smooth rattlebox</name>
    <name type="synonym">Crotalaria striata</name>
    <dbReference type="NCBI Taxonomy" id="3830"/>
    <lineage>
        <taxon>Eukaryota</taxon>
        <taxon>Viridiplantae</taxon>
        <taxon>Streptophyta</taxon>
        <taxon>Embryophyta</taxon>
        <taxon>Tracheophyta</taxon>
        <taxon>Spermatophyta</taxon>
        <taxon>Magnoliopsida</taxon>
        <taxon>eudicotyledons</taxon>
        <taxon>Gunneridae</taxon>
        <taxon>Pentapetalae</taxon>
        <taxon>rosids</taxon>
        <taxon>fabids</taxon>
        <taxon>Fabales</taxon>
        <taxon>Fabaceae</taxon>
        <taxon>Papilionoideae</taxon>
        <taxon>50 kb inversion clade</taxon>
        <taxon>genistoids sensu lato</taxon>
        <taxon>core genistoids</taxon>
        <taxon>Crotalarieae</taxon>
        <taxon>Crotalaria</taxon>
    </lineage>
</organism>
<dbReference type="EMBL" id="JAYWIO010000004">
    <property type="protein sequence ID" value="KAK7267266.1"/>
    <property type="molecule type" value="Genomic_DNA"/>
</dbReference>
<name>A0AAN9IBW1_CROPI</name>
<feature type="region of interest" description="Disordered" evidence="1">
    <location>
        <begin position="65"/>
        <end position="150"/>
    </location>
</feature>
<keyword evidence="3" id="KW-1185">Reference proteome</keyword>
<sequence length="177" mass="19259">MARKRGRPPKSPGPYEIAHTDSQKHGLDLSELDEVDLADIDSLSPKQAEKLMKNLDLIREKLKGKATVTKISDESEKQTGGSQPVLREEEANPRAGTIPEENRAGALEMVQGLDQLMVSSEPKAQNPGTQALSTRSEKEGGSLDNEEGQWTTVATRCKAKRMNGIQKGESSTLHLNG</sequence>
<dbReference type="Proteomes" id="UP001372338">
    <property type="component" value="Unassembled WGS sequence"/>
</dbReference>
<evidence type="ECO:0000256" key="1">
    <source>
        <dbReference type="SAM" id="MobiDB-lite"/>
    </source>
</evidence>
<comment type="caution">
    <text evidence="2">The sequence shown here is derived from an EMBL/GenBank/DDBJ whole genome shotgun (WGS) entry which is preliminary data.</text>
</comment>
<feature type="region of interest" description="Disordered" evidence="1">
    <location>
        <begin position="1"/>
        <end position="26"/>
    </location>
</feature>
<dbReference type="AlphaFoldDB" id="A0AAN9IBW1"/>
<proteinExistence type="predicted"/>
<gene>
    <name evidence="2" type="ORF">RIF29_19933</name>
</gene>
<reference evidence="2 3" key="1">
    <citation type="submission" date="2024-01" db="EMBL/GenBank/DDBJ databases">
        <title>The genomes of 5 underutilized Papilionoideae crops provide insights into root nodulation and disease resistanc.</title>
        <authorList>
            <person name="Yuan L."/>
        </authorList>
    </citation>
    <scope>NUCLEOTIDE SEQUENCE [LARGE SCALE GENOMIC DNA]</scope>
    <source>
        <strain evidence="2">ZHUSHIDOU_FW_LH</strain>
        <tissue evidence="2">Leaf</tissue>
    </source>
</reference>
<evidence type="ECO:0000313" key="2">
    <source>
        <dbReference type="EMBL" id="KAK7267266.1"/>
    </source>
</evidence>
<protein>
    <submittedName>
        <fullName evidence="2">Uncharacterized protein</fullName>
    </submittedName>
</protein>
<evidence type="ECO:0000313" key="3">
    <source>
        <dbReference type="Proteomes" id="UP001372338"/>
    </source>
</evidence>
<accession>A0AAN9IBW1</accession>
<feature type="compositionally biased region" description="Polar residues" evidence="1">
    <location>
        <begin position="122"/>
        <end position="134"/>
    </location>
</feature>